<dbReference type="PRINTS" id="PR00420">
    <property type="entry name" value="RNGMNOXGNASE"/>
</dbReference>
<dbReference type="Gene3D" id="3.50.50.60">
    <property type="entry name" value="FAD/NAD(P)-binding domain"/>
    <property type="match status" value="1"/>
</dbReference>
<evidence type="ECO:0000313" key="6">
    <source>
        <dbReference type="EMBL" id="KAK0750075.1"/>
    </source>
</evidence>
<gene>
    <name evidence="6" type="ORF">B0T18DRAFT_320929</name>
</gene>
<evidence type="ECO:0000259" key="5">
    <source>
        <dbReference type="Pfam" id="PF01494"/>
    </source>
</evidence>
<evidence type="ECO:0000313" key="7">
    <source>
        <dbReference type="Proteomes" id="UP001172155"/>
    </source>
</evidence>
<dbReference type="InterPro" id="IPR002938">
    <property type="entry name" value="FAD-bd"/>
</dbReference>
<protein>
    <recommendedName>
        <fullName evidence="5">FAD-binding domain-containing protein</fullName>
    </recommendedName>
</protein>
<dbReference type="SUPFAM" id="SSF51905">
    <property type="entry name" value="FAD/NAD(P)-binding domain"/>
    <property type="match status" value="1"/>
</dbReference>
<keyword evidence="3" id="KW-0274">FAD</keyword>
<dbReference type="EMBL" id="JAUKUD010000003">
    <property type="protein sequence ID" value="KAK0750075.1"/>
    <property type="molecule type" value="Genomic_DNA"/>
</dbReference>
<dbReference type="Pfam" id="PF01494">
    <property type="entry name" value="FAD_binding_3"/>
    <property type="match status" value="1"/>
</dbReference>
<dbReference type="PANTHER" id="PTHR46720">
    <property type="entry name" value="HYDROXYLASE, PUTATIVE (AFU_ORTHOLOGUE AFUA_3G01460)-RELATED"/>
    <property type="match status" value="1"/>
</dbReference>
<name>A0AA40K8V6_9PEZI</name>
<dbReference type="InterPro" id="IPR036188">
    <property type="entry name" value="FAD/NAD-bd_sf"/>
</dbReference>
<dbReference type="GO" id="GO:0071949">
    <property type="term" value="F:FAD binding"/>
    <property type="evidence" value="ECO:0007669"/>
    <property type="project" value="InterPro"/>
</dbReference>
<evidence type="ECO:0000256" key="3">
    <source>
        <dbReference type="ARBA" id="ARBA00022827"/>
    </source>
</evidence>
<keyword evidence="2" id="KW-0285">Flavoprotein</keyword>
<keyword evidence="4" id="KW-0560">Oxidoreductase</keyword>
<reference evidence="6" key="1">
    <citation type="submission" date="2023-06" db="EMBL/GenBank/DDBJ databases">
        <title>Genome-scale phylogeny and comparative genomics of the fungal order Sordariales.</title>
        <authorList>
            <consortium name="Lawrence Berkeley National Laboratory"/>
            <person name="Hensen N."/>
            <person name="Bonometti L."/>
            <person name="Westerberg I."/>
            <person name="Brannstrom I.O."/>
            <person name="Guillou S."/>
            <person name="Cros-Aarteil S."/>
            <person name="Calhoun S."/>
            <person name="Haridas S."/>
            <person name="Kuo A."/>
            <person name="Mondo S."/>
            <person name="Pangilinan J."/>
            <person name="Riley R."/>
            <person name="LaButti K."/>
            <person name="Andreopoulos B."/>
            <person name="Lipzen A."/>
            <person name="Chen C."/>
            <person name="Yanf M."/>
            <person name="Daum C."/>
            <person name="Ng V."/>
            <person name="Clum A."/>
            <person name="Steindorff A."/>
            <person name="Ohm R."/>
            <person name="Martin F."/>
            <person name="Silar P."/>
            <person name="Natvig D."/>
            <person name="Lalanne C."/>
            <person name="Gautier V."/>
            <person name="Ament-velasquez S.L."/>
            <person name="Kruys A."/>
            <person name="Hutchinson M.I."/>
            <person name="Powell A.J."/>
            <person name="Barry K."/>
            <person name="Miller A.N."/>
            <person name="Grigoriev I.V."/>
            <person name="Debuchy R."/>
            <person name="Gladieux P."/>
            <person name="Thoren M.H."/>
            <person name="Johannesson H."/>
        </authorList>
    </citation>
    <scope>NUCLEOTIDE SEQUENCE</scope>
    <source>
        <strain evidence="6">SMH3187-1</strain>
    </source>
</reference>
<comment type="caution">
    <text evidence="6">The sequence shown here is derived from an EMBL/GenBank/DDBJ whole genome shotgun (WGS) entry which is preliminary data.</text>
</comment>
<dbReference type="AlphaFoldDB" id="A0AA40K8V6"/>
<dbReference type="GO" id="GO:0016491">
    <property type="term" value="F:oxidoreductase activity"/>
    <property type="evidence" value="ECO:0007669"/>
    <property type="project" value="UniProtKB-KW"/>
</dbReference>
<keyword evidence="7" id="KW-1185">Reference proteome</keyword>
<organism evidence="6 7">
    <name type="scientific">Schizothecium vesticola</name>
    <dbReference type="NCBI Taxonomy" id="314040"/>
    <lineage>
        <taxon>Eukaryota</taxon>
        <taxon>Fungi</taxon>
        <taxon>Dikarya</taxon>
        <taxon>Ascomycota</taxon>
        <taxon>Pezizomycotina</taxon>
        <taxon>Sordariomycetes</taxon>
        <taxon>Sordariomycetidae</taxon>
        <taxon>Sordariales</taxon>
        <taxon>Schizotheciaceae</taxon>
        <taxon>Schizothecium</taxon>
    </lineage>
</organism>
<dbReference type="InterPro" id="IPR051104">
    <property type="entry name" value="FAD_monoxygenase"/>
</dbReference>
<dbReference type="GO" id="GO:0044550">
    <property type="term" value="P:secondary metabolite biosynthetic process"/>
    <property type="evidence" value="ECO:0007669"/>
    <property type="project" value="TreeGrafter"/>
</dbReference>
<sequence length="429" mass="46601">MGDIIPPPPPPFRVAIIGGGITGINLAIGLRARGVPFTLYERAPGFREIGAGIGFSPNAEVAMRLLSPQILSAYKRVANPNGEDYFQWADGHAATTPEEAMFRLYVGNGGFQGCRRSDILEEWAKQLPEEEGSVQFGKEVDTVVDAGEGVDLKFVDGSVERATVAIACDGIRSRVRQLLFPEAPAAYTGKYCFRALVPMEKAVETIGAKRGRTRWMYLGPGGHVVTYPVAASSFLNVLIVLSDNKPWPDSTKHTAPGSRSEVDVAFRDWGKTVRGIGGLMPEKMDKWAIFDMKDFPAPQYNKGAICLAGDAAHATGPHLGAGGGLGVEDALVLAELLDELHKGWDRGAGYGRVNRALQAYSDVRYDRTRKVVRDTRQACLLFHWQVEEVGGDGEKFGEAITPKFCHIWQGDVPGMVGDALGRLGREDKE</sequence>
<accession>A0AA40K8V6</accession>
<evidence type="ECO:0000256" key="1">
    <source>
        <dbReference type="ARBA" id="ARBA00007992"/>
    </source>
</evidence>
<proteinExistence type="inferred from homology"/>
<comment type="similarity">
    <text evidence="1">Belongs to the paxM FAD-dependent monooxygenase family.</text>
</comment>
<feature type="domain" description="FAD-binding" evidence="5">
    <location>
        <begin position="13"/>
        <end position="373"/>
    </location>
</feature>
<dbReference type="PANTHER" id="PTHR46720:SF3">
    <property type="entry name" value="FAD-BINDING DOMAIN-CONTAINING PROTEIN-RELATED"/>
    <property type="match status" value="1"/>
</dbReference>
<dbReference type="Proteomes" id="UP001172155">
    <property type="component" value="Unassembled WGS sequence"/>
</dbReference>
<dbReference type="SUPFAM" id="SSF54373">
    <property type="entry name" value="FAD-linked reductases, C-terminal domain"/>
    <property type="match status" value="1"/>
</dbReference>
<evidence type="ECO:0000256" key="2">
    <source>
        <dbReference type="ARBA" id="ARBA00022630"/>
    </source>
</evidence>
<evidence type="ECO:0000256" key="4">
    <source>
        <dbReference type="ARBA" id="ARBA00023002"/>
    </source>
</evidence>